<evidence type="ECO:0000256" key="4">
    <source>
        <dbReference type="ARBA" id="ARBA00023004"/>
    </source>
</evidence>
<dbReference type="Gene3D" id="3.40.50.300">
    <property type="entry name" value="P-loop containing nucleotide triphosphate hydrolases"/>
    <property type="match status" value="1"/>
</dbReference>
<accession>A0A5B9DM26</accession>
<name>A0A5B9DM26_9HYPH</name>
<dbReference type="GO" id="GO:0140663">
    <property type="term" value="F:ATP-dependent FeS chaperone activity"/>
    <property type="evidence" value="ECO:0007669"/>
    <property type="project" value="InterPro"/>
</dbReference>
<keyword evidence="6" id="KW-0378">Hydrolase</keyword>
<evidence type="ECO:0000256" key="7">
    <source>
        <dbReference type="SAM" id="MobiDB-lite"/>
    </source>
</evidence>
<dbReference type="PANTHER" id="PTHR42961">
    <property type="entry name" value="IRON-SULFUR PROTEIN NUBPL"/>
    <property type="match status" value="1"/>
</dbReference>
<feature type="binding site" evidence="6">
    <location>
        <begin position="120"/>
        <end position="127"/>
    </location>
    <ligand>
        <name>ATP</name>
        <dbReference type="ChEBI" id="CHEBI:30616"/>
    </ligand>
</feature>
<dbReference type="FunFam" id="3.40.50.300:FF:001278">
    <property type="entry name" value="Iron-sulfur cluster carrier protein"/>
    <property type="match status" value="1"/>
</dbReference>
<dbReference type="RefSeq" id="WP_145976661.1">
    <property type="nucleotide sequence ID" value="NZ_BMFM01000001.1"/>
</dbReference>
<comment type="function">
    <text evidence="6">Binds and transfers iron-sulfur (Fe-S) clusters to target apoproteins. Can hydrolyze ATP.</text>
</comment>
<evidence type="ECO:0000256" key="6">
    <source>
        <dbReference type="HAMAP-Rule" id="MF_02040"/>
    </source>
</evidence>
<evidence type="ECO:0000256" key="1">
    <source>
        <dbReference type="ARBA" id="ARBA00022723"/>
    </source>
</evidence>
<evidence type="ECO:0000313" key="9">
    <source>
        <dbReference type="Proteomes" id="UP000321062"/>
    </source>
</evidence>
<dbReference type="GO" id="GO:0016887">
    <property type="term" value="F:ATP hydrolysis activity"/>
    <property type="evidence" value="ECO:0007669"/>
    <property type="project" value="UniProtKB-UniRule"/>
</dbReference>
<dbReference type="AlphaFoldDB" id="A0A5B9DM26"/>
<dbReference type="InterPro" id="IPR044304">
    <property type="entry name" value="NUBPL-like"/>
</dbReference>
<dbReference type="SUPFAM" id="SSF52540">
    <property type="entry name" value="P-loop containing nucleoside triphosphate hydrolases"/>
    <property type="match status" value="1"/>
</dbReference>
<comment type="similarity">
    <text evidence="6">Belongs to the Mrp/NBP35 ATP-binding proteins family.</text>
</comment>
<dbReference type="Proteomes" id="UP000321062">
    <property type="component" value="Chromosome"/>
</dbReference>
<keyword evidence="3 6" id="KW-0067">ATP-binding</keyword>
<evidence type="ECO:0000313" key="8">
    <source>
        <dbReference type="EMBL" id="QEE19488.1"/>
    </source>
</evidence>
<keyword evidence="1 6" id="KW-0479">Metal-binding</keyword>
<gene>
    <name evidence="8" type="ORF">FNA67_04555</name>
</gene>
<keyword evidence="4 6" id="KW-0408">Iron</keyword>
<dbReference type="InterPro" id="IPR000808">
    <property type="entry name" value="Mrp-like_CS"/>
</dbReference>
<dbReference type="KEGG" id="yti:FNA67_04555"/>
<evidence type="ECO:0000256" key="5">
    <source>
        <dbReference type="ARBA" id="ARBA00023014"/>
    </source>
</evidence>
<evidence type="ECO:0000256" key="3">
    <source>
        <dbReference type="ARBA" id="ARBA00022840"/>
    </source>
</evidence>
<dbReference type="Pfam" id="PF10609">
    <property type="entry name" value="ParA"/>
    <property type="match status" value="1"/>
</dbReference>
<feature type="region of interest" description="Disordered" evidence="7">
    <location>
        <begin position="82"/>
        <end position="108"/>
    </location>
</feature>
<dbReference type="CDD" id="cd02037">
    <property type="entry name" value="Mrp_NBP35"/>
    <property type="match status" value="1"/>
</dbReference>
<dbReference type="OrthoDB" id="9809679at2"/>
<dbReference type="PANTHER" id="PTHR42961:SF2">
    <property type="entry name" value="IRON-SULFUR PROTEIN NUBPL"/>
    <property type="match status" value="1"/>
</dbReference>
<dbReference type="EMBL" id="CP041690">
    <property type="protein sequence ID" value="QEE19488.1"/>
    <property type="molecule type" value="Genomic_DNA"/>
</dbReference>
<proteinExistence type="inferred from homology"/>
<organism evidence="8 9">
    <name type="scientific">Paradevosia tibetensis</name>
    <dbReference type="NCBI Taxonomy" id="1447062"/>
    <lineage>
        <taxon>Bacteria</taxon>
        <taxon>Pseudomonadati</taxon>
        <taxon>Pseudomonadota</taxon>
        <taxon>Alphaproteobacteria</taxon>
        <taxon>Hyphomicrobiales</taxon>
        <taxon>Devosiaceae</taxon>
        <taxon>Paradevosia</taxon>
    </lineage>
</organism>
<dbReference type="GO" id="GO:0005524">
    <property type="term" value="F:ATP binding"/>
    <property type="evidence" value="ECO:0007669"/>
    <property type="project" value="UniProtKB-UniRule"/>
</dbReference>
<keyword evidence="9" id="KW-1185">Reference proteome</keyword>
<dbReference type="InterPro" id="IPR027417">
    <property type="entry name" value="P-loop_NTPase"/>
</dbReference>
<protein>
    <recommendedName>
        <fullName evidence="6">Iron-sulfur cluster carrier protein</fullName>
    </recommendedName>
</protein>
<evidence type="ECO:0000256" key="2">
    <source>
        <dbReference type="ARBA" id="ARBA00022741"/>
    </source>
</evidence>
<dbReference type="PROSITE" id="PS01215">
    <property type="entry name" value="MRP"/>
    <property type="match status" value="1"/>
</dbReference>
<keyword evidence="5 6" id="KW-0411">Iron-sulfur</keyword>
<sequence>MADTRIAEAVRAALAGVEIPGGGDLATYGGLSDIIVTPSAVAMAISVAPGMEAAFGPAREAAQRVAEAAAEGRKVMVSVTSDRAPANAAPTGQAAAQGRPGPAPKQPVPGVRNIIAVGSGKGGVGKSTTAVNLALALAAEGLRVGILDADLYGPSIPKLLGIEGKPAVREDGIFSPHEAYGLKAMSIGSMLTPGQAVVWRGPMATSALRQLLRESDWGTLDVLVVDLPPGTGDIQISLFQQAELAGAVIVSTPQDLALIDAQKAIDMIRRMNIPLLGLVENMSYFVAPDTGTRYDIFGHGGAQAAAERIGMPFLGEVPLHMAIRETSDGGKPVVATDPEGPEAKAFRAIAQTILAQNATLRP</sequence>
<dbReference type="InterPro" id="IPR033756">
    <property type="entry name" value="YlxH/NBP35"/>
</dbReference>
<dbReference type="GO" id="GO:0046872">
    <property type="term" value="F:metal ion binding"/>
    <property type="evidence" value="ECO:0007669"/>
    <property type="project" value="UniProtKB-KW"/>
</dbReference>
<dbReference type="HAMAP" id="MF_02040">
    <property type="entry name" value="Mrp_NBP35"/>
    <property type="match status" value="1"/>
</dbReference>
<dbReference type="GO" id="GO:0016226">
    <property type="term" value="P:iron-sulfur cluster assembly"/>
    <property type="evidence" value="ECO:0007669"/>
    <property type="project" value="InterPro"/>
</dbReference>
<reference evidence="8 9" key="1">
    <citation type="journal article" date="2015" name="Int. J. Syst. Evol. Microbiol.">
        <title>Youhaiella tibetensis gen. nov., sp. nov., isolated from subsurface sediment.</title>
        <authorList>
            <person name="Wang Y.X."/>
            <person name="Huang F.Q."/>
            <person name="Nogi Y."/>
            <person name="Pang S.J."/>
            <person name="Wang P.K."/>
            <person name="Lv J."/>
        </authorList>
    </citation>
    <scope>NUCLEOTIDE SEQUENCE [LARGE SCALE GENOMIC DNA]</scope>
    <source>
        <strain evidence="9">fig4</strain>
    </source>
</reference>
<dbReference type="GO" id="GO:0051539">
    <property type="term" value="F:4 iron, 4 sulfur cluster binding"/>
    <property type="evidence" value="ECO:0007669"/>
    <property type="project" value="TreeGrafter"/>
</dbReference>
<comment type="subunit">
    <text evidence="6">Homodimer.</text>
</comment>
<keyword evidence="2 6" id="KW-0547">Nucleotide-binding</keyword>
<dbReference type="InterPro" id="IPR019591">
    <property type="entry name" value="Mrp/NBP35_ATP-bd"/>
</dbReference>
<feature type="compositionally biased region" description="Low complexity" evidence="7">
    <location>
        <begin position="84"/>
        <end position="100"/>
    </location>
</feature>